<dbReference type="Proteomes" id="UP001059597">
    <property type="component" value="Chromosome"/>
</dbReference>
<accession>A0ABM7ZT77</accession>
<sequence>MQRHKRAAKARNPRPRCSCAIVLAMKSESSGPVRHLDRGRWLAQFAGRILVVCPRCGGRALVVPRPGLEAPRFFSELMFMPRRLVCAACGATDEWQAEVQGAALVGAALGGTEDPFFRRPLWLQTRCVGHILWAYNEEHIDELAAYVSAVLRQHRASPTMAMIPRLPVWMKRADNRPEVLADLGRLRALAERSAPDERSDAAHRRDDRPRLRGSSLFRGGPYE</sequence>
<protein>
    <recommendedName>
        <fullName evidence="4">TFIIB-type zinc ribbon-containing protein</fullName>
    </recommendedName>
</protein>
<name>A0ABM7ZT77_STRNI</name>
<dbReference type="EMBL" id="AP026073">
    <property type="protein sequence ID" value="BDM69577.1"/>
    <property type="molecule type" value="Genomic_DNA"/>
</dbReference>
<reference evidence="2" key="1">
    <citation type="submission" date="2022-06" db="EMBL/GenBank/DDBJ databases">
        <title>Complete genome sequence of Streptomyces nigrescens HEK616.</title>
        <authorList>
            <person name="Asamizu S."/>
            <person name="Onaka H."/>
        </authorList>
    </citation>
    <scope>NUCLEOTIDE SEQUENCE</scope>
    <source>
        <strain evidence="2">HEK616</strain>
    </source>
</reference>
<evidence type="ECO:0000313" key="2">
    <source>
        <dbReference type="EMBL" id="BDM69577.1"/>
    </source>
</evidence>
<feature type="region of interest" description="Disordered" evidence="1">
    <location>
        <begin position="191"/>
        <end position="223"/>
    </location>
</feature>
<proteinExistence type="predicted"/>
<evidence type="ECO:0000313" key="3">
    <source>
        <dbReference type="Proteomes" id="UP001059597"/>
    </source>
</evidence>
<organism evidence="2 3">
    <name type="scientific">Streptomyces nigrescens</name>
    <dbReference type="NCBI Taxonomy" id="1920"/>
    <lineage>
        <taxon>Bacteria</taxon>
        <taxon>Bacillati</taxon>
        <taxon>Actinomycetota</taxon>
        <taxon>Actinomycetes</taxon>
        <taxon>Kitasatosporales</taxon>
        <taxon>Streptomycetaceae</taxon>
        <taxon>Streptomyces</taxon>
    </lineage>
</organism>
<evidence type="ECO:0008006" key="4">
    <source>
        <dbReference type="Google" id="ProtNLM"/>
    </source>
</evidence>
<feature type="compositionally biased region" description="Basic and acidic residues" evidence="1">
    <location>
        <begin position="191"/>
        <end position="210"/>
    </location>
</feature>
<gene>
    <name evidence="2" type="ORF">HEK616_30640</name>
</gene>
<keyword evidence="3" id="KW-1185">Reference proteome</keyword>
<evidence type="ECO:0000256" key="1">
    <source>
        <dbReference type="SAM" id="MobiDB-lite"/>
    </source>
</evidence>